<keyword evidence="4" id="KW-1185">Reference proteome</keyword>
<accession>A0ABT2TN68</accession>
<dbReference type="Proteomes" id="UP001652442">
    <property type="component" value="Unassembled WGS sequence"/>
</dbReference>
<reference evidence="3 4" key="1">
    <citation type="journal article" date="2021" name="ISME Commun">
        <title>Automated analysis of genomic sequences facilitates high-throughput and comprehensive description of bacteria.</title>
        <authorList>
            <person name="Hitch T.C.A."/>
        </authorList>
    </citation>
    <scope>NUCLEOTIDE SEQUENCE [LARGE SCALE GENOMIC DNA]</scope>
    <source>
        <strain evidence="3 4">Sanger_109</strain>
    </source>
</reference>
<evidence type="ECO:0000313" key="3">
    <source>
        <dbReference type="EMBL" id="MCU6763683.1"/>
    </source>
</evidence>
<keyword evidence="1" id="KW-1133">Transmembrane helix</keyword>
<keyword evidence="1" id="KW-0472">Membrane</keyword>
<comment type="caution">
    <text evidence="3">The sequence shown here is derived from an EMBL/GenBank/DDBJ whole genome shotgun (WGS) entry which is preliminary data.</text>
</comment>
<name>A0ABT2TN68_9FIRM</name>
<dbReference type="InterPro" id="IPR027383">
    <property type="entry name" value="Znf_put"/>
</dbReference>
<feature type="transmembrane region" description="Helical" evidence="1">
    <location>
        <begin position="78"/>
        <end position="96"/>
    </location>
</feature>
<sequence>MKECSCEVIKDLLPLYEDGCCSEETKKLVEAHVKTCNTCRGLSETFQQEFLEETVCKEPEAEVLKRGYQKIRRRQKRGFLILILASAAAVLSVPSVNQIRKTGRCFTNVREIRTVSGFLDAVENKEYEKAYGYLDIQGNYEHLTDGTYALKEQGEKLSERGYDWYQNACRSSFTEQMQMLKAQGLQVEEDSYGSADYVDGQWQIGMKLMLEDGSSAYMTAFVSGGKITPNIAMYSDHQEVNAAFHMITLNEDVLELLYEDSGYNREELIQ</sequence>
<evidence type="ECO:0000256" key="1">
    <source>
        <dbReference type="SAM" id="Phobius"/>
    </source>
</evidence>
<organism evidence="3 4">
    <name type="scientific">Brotonthovivens ammoniilytica</name>
    <dbReference type="NCBI Taxonomy" id="2981725"/>
    <lineage>
        <taxon>Bacteria</taxon>
        <taxon>Bacillati</taxon>
        <taxon>Bacillota</taxon>
        <taxon>Clostridia</taxon>
        <taxon>Lachnospirales</taxon>
        <taxon>Lachnospiraceae</taxon>
        <taxon>Brotonthovivens</taxon>
    </lineage>
</organism>
<feature type="domain" description="Putative zinc-finger" evidence="2">
    <location>
        <begin position="6"/>
        <end position="40"/>
    </location>
</feature>
<keyword evidence="1" id="KW-0812">Transmembrane</keyword>
<gene>
    <name evidence="3" type="ORF">OCV88_15345</name>
</gene>
<proteinExistence type="predicted"/>
<evidence type="ECO:0000259" key="2">
    <source>
        <dbReference type="Pfam" id="PF13490"/>
    </source>
</evidence>
<dbReference type="Pfam" id="PF13490">
    <property type="entry name" value="zf-HC2"/>
    <property type="match status" value="1"/>
</dbReference>
<evidence type="ECO:0000313" key="4">
    <source>
        <dbReference type="Proteomes" id="UP001652442"/>
    </source>
</evidence>
<dbReference type="RefSeq" id="WP_158426324.1">
    <property type="nucleotide sequence ID" value="NZ_JAOQJQ010000009.1"/>
</dbReference>
<protein>
    <submittedName>
        <fullName evidence="3">Zf-HC2 domain-containing protein</fullName>
    </submittedName>
</protein>
<dbReference type="EMBL" id="JAOQJQ010000009">
    <property type="protein sequence ID" value="MCU6763683.1"/>
    <property type="molecule type" value="Genomic_DNA"/>
</dbReference>